<dbReference type="RefSeq" id="WP_179766385.1">
    <property type="nucleotide sequence ID" value="NZ_JACCFO010000001.1"/>
</dbReference>
<dbReference type="Proteomes" id="UP000575985">
    <property type="component" value="Unassembled WGS sequence"/>
</dbReference>
<evidence type="ECO:0000256" key="2">
    <source>
        <dbReference type="ARBA" id="ARBA00022553"/>
    </source>
</evidence>
<dbReference type="PROSITE" id="PS00012">
    <property type="entry name" value="PHOSPHOPANTETHEINE"/>
    <property type="match status" value="1"/>
</dbReference>
<dbReference type="SUPFAM" id="SSF47336">
    <property type="entry name" value="ACP-like"/>
    <property type="match status" value="1"/>
</dbReference>
<reference evidence="4 5" key="1">
    <citation type="submission" date="2020-07" db="EMBL/GenBank/DDBJ databases">
        <title>Sequencing the genomes of 1000 actinobacteria strains.</title>
        <authorList>
            <person name="Klenk H.-P."/>
        </authorList>
    </citation>
    <scope>NUCLEOTIDE SEQUENCE [LARGE SCALE GENOMIC DNA]</scope>
    <source>
        <strain evidence="4 5">DSM 45927</strain>
    </source>
</reference>
<dbReference type="SMART" id="SM00823">
    <property type="entry name" value="PKS_PP"/>
    <property type="match status" value="1"/>
</dbReference>
<evidence type="ECO:0000256" key="1">
    <source>
        <dbReference type="ARBA" id="ARBA00022450"/>
    </source>
</evidence>
<keyword evidence="1" id="KW-0596">Phosphopantetheine</keyword>
<comment type="caution">
    <text evidence="4">The sequence shown here is derived from an EMBL/GenBank/DDBJ whole genome shotgun (WGS) entry which is preliminary data.</text>
</comment>
<evidence type="ECO:0000259" key="3">
    <source>
        <dbReference type="PROSITE" id="PS50075"/>
    </source>
</evidence>
<dbReference type="PROSITE" id="PS50075">
    <property type="entry name" value="CARRIER"/>
    <property type="match status" value="1"/>
</dbReference>
<proteinExistence type="predicted"/>
<organism evidence="4 5">
    <name type="scientific">Streptomonospora nanhaiensis</name>
    <dbReference type="NCBI Taxonomy" id="1323731"/>
    <lineage>
        <taxon>Bacteria</taxon>
        <taxon>Bacillati</taxon>
        <taxon>Actinomycetota</taxon>
        <taxon>Actinomycetes</taxon>
        <taxon>Streptosporangiales</taxon>
        <taxon>Nocardiopsidaceae</taxon>
        <taxon>Streptomonospora</taxon>
    </lineage>
</organism>
<keyword evidence="5" id="KW-1185">Reference proteome</keyword>
<gene>
    <name evidence="4" type="ORF">HNR12_001016</name>
</gene>
<dbReference type="Pfam" id="PF00550">
    <property type="entry name" value="PP-binding"/>
    <property type="match status" value="1"/>
</dbReference>
<sequence length="85" mass="9485">MSTLDMPRLKEIMRATADEDTDVDWEGDLLDQPFTDMGFDSLAVLEIATSIQQRFGLVMPDEVVAELTTPRSVIDYVNAHRPATA</sequence>
<dbReference type="EMBL" id="JACCFO010000001">
    <property type="protein sequence ID" value="NYI94739.1"/>
    <property type="molecule type" value="Genomic_DNA"/>
</dbReference>
<evidence type="ECO:0000313" key="5">
    <source>
        <dbReference type="Proteomes" id="UP000575985"/>
    </source>
</evidence>
<evidence type="ECO:0000313" key="4">
    <source>
        <dbReference type="EMBL" id="NYI94739.1"/>
    </source>
</evidence>
<dbReference type="AlphaFoldDB" id="A0A853BH82"/>
<keyword evidence="2" id="KW-0597">Phosphoprotein</keyword>
<dbReference type="InterPro" id="IPR020806">
    <property type="entry name" value="PKS_PP-bd"/>
</dbReference>
<protein>
    <submittedName>
        <fullName evidence="4">Act minimal PKS acyl carrier protein</fullName>
    </submittedName>
</protein>
<dbReference type="InterPro" id="IPR006162">
    <property type="entry name" value="Ppantetheine_attach_site"/>
</dbReference>
<feature type="domain" description="Carrier" evidence="3">
    <location>
        <begin position="3"/>
        <end position="81"/>
    </location>
</feature>
<dbReference type="Gene3D" id="1.10.1200.10">
    <property type="entry name" value="ACP-like"/>
    <property type="match status" value="1"/>
</dbReference>
<dbReference type="InterPro" id="IPR009081">
    <property type="entry name" value="PP-bd_ACP"/>
</dbReference>
<dbReference type="GO" id="GO:0031177">
    <property type="term" value="F:phosphopantetheine binding"/>
    <property type="evidence" value="ECO:0007669"/>
    <property type="project" value="InterPro"/>
</dbReference>
<dbReference type="InterPro" id="IPR036736">
    <property type="entry name" value="ACP-like_sf"/>
</dbReference>
<accession>A0A853BH82</accession>
<name>A0A853BH82_9ACTN</name>